<accession>A0A2R6RL68</accession>
<dbReference type="GO" id="GO:0080031">
    <property type="term" value="F:methyl salicylate esterase activity"/>
    <property type="evidence" value="ECO:0007669"/>
    <property type="project" value="TreeGrafter"/>
</dbReference>
<reference evidence="3 4" key="1">
    <citation type="submission" date="2017-07" db="EMBL/GenBank/DDBJ databases">
        <title>An improved, manually edited Actinidia chinensis var. chinensis (kiwifruit) genome highlights the challenges associated with draft genomes and gene prediction in plants.</title>
        <authorList>
            <person name="Pilkington S."/>
            <person name="Crowhurst R."/>
            <person name="Hilario E."/>
            <person name="Nardozza S."/>
            <person name="Fraser L."/>
            <person name="Peng Y."/>
            <person name="Gunaseelan K."/>
            <person name="Simpson R."/>
            <person name="Tahir J."/>
            <person name="Deroles S."/>
            <person name="Templeton K."/>
            <person name="Luo Z."/>
            <person name="Davy M."/>
            <person name="Cheng C."/>
            <person name="Mcneilage M."/>
            <person name="Scaglione D."/>
            <person name="Liu Y."/>
            <person name="Zhang Q."/>
            <person name="Datson P."/>
            <person name="De Silva N."/>
            <person name="Gardiner S."/>
            <person name="Bassett H."/>
            <person name="Chagne D."/>
            <person name="Mccallum J."/>
            <person name="Dzierzon H."/>
            <person name="Deng C."/>
            <person name="Wang Y.-Y."/>
            <person name="Barron N."/>
            <person name="Manako K."/>
            <person name="Bowen J."/>
            <person name="Foster T."/>
            <person name="Erridge Z."/>
            <person name="Tiffin H."/>
            <person name="Waite C."/>
            <person name="Davies K."/>
            <person name="Grierson E."/>
            <person name="Laing W."/>
            <person name="Kirk R."/>
            <person name="Chen X."/>
            <person name="Wood M."/>
            <person name="Montefiori M."/>
            <person name="Brummell D."/>
            <person name="Schwinn K."/>
            <person name="Catanach A."/>
            <person name="Fullerton C."/>
            <person name="Li D."/>
            <person name="Meiyalaghan S."/>
            <person name="Nieuwenhuizen N."/>
            <person name="Read N."/>
            <person name="Prakash R."/>
            <person name="Hunter D."/>
            <person name="Zhang H."/>
            <person name="Mckenzie M."/>
            <person name="Knabel M."/>
            <person name="Harris A."/>
            <person name="Allan A."/>
            <person name="Chen A."/>
            <person name="Janssen B."/>
            <person name="Plunkett B."/>
            <person name="Dwamena C."/>
            <person name="Voogd C."/>
            <person name="Leif D."/>
            <person name="Lafferty D."/>
            <person name="Souleyre E."/>
            <person name="Varkonyi-Gasic E."/>
            <person name="Gambi F."/>
            <person name="Hanley J."/>
            <person name="Yao J.-L."/>
            <person name="Cheung J."/>
            <person name="David K."/>
            <person name="Warren B."/>
            <person name="Marsh K."/>
            <person name="Snowden K."/>
            <person name="Lin-Wang K."/>
            <person name="Brian L."/>
            <person name="Martinez-Sanchez M."/>
            <person name="Wang M."/>
            <person name="Ileperuma N."/>
            <person name="Macnee N."/>
            <person name="Campin R."/>
            <person name="Mcatee P."/>
            <person name="Drummond R."/>
            <person name="Espley R."/>
            <person name="Ireland H."/>
            <person name="Wu R."/>
            <person name="Atkinson R."/>
            <person name="Karunairetnam S."/>
            <person name="Bulley S."/>
            <person name="Chunkath S."/>
            <person name="Hanley Z."/>
            <person name="Storey R."/>
            <person name="Thrimawithana A."/>
            <person name="Thomson S."/>
            <person name="David C."/>
            <person name="Testolin R."/>
        </authorList>
    </citation>
    <scope>NUCLEOTIDE SEQUENCE [LARGE SCALE GENOMIC DNA]</scope>
    <source>
        <strain evidence="4">cv. Red5</strain>
        <tissue evidence="3">Young leaf</tissue>
    </source>
</reference>
<dbReference type="OrthoDB" id="408373at2759"/>
<dbReference type="Proteomes" id="UP000241394">
    <property type="component" value="Chromosome LG5"/>
</dbReference>
<proteinExistence type="predicted"/>
<evidence type="ECO:0000313" key="4">
    <source>
        <dbReference type="Proteomes" id="UP000241394"/>
    </source>
</evidence>
<dbReference type="FunFam" id="3.40.50.1820:FF:000051">
    <property type="entry name" value="(S)-hydroxynitrile lyase"/>
    <property type="match status" value="1"/>
</dbReference>
<reference evidence="4" key="2">
    <citation type="journal article" date="2018" name="BMC Genomics">
        <title>A manually annotated Actinidia chinensis var. chinensis (kiwifruit) genome highlights the challenges associated with draft genomes and gene prediction in plants.</title>
        <authorList>
            <person name="Pilkington S.M."/>
            <person name="Crowhurst R."/>
            <person name="Hilario E."/>
            <person name="Nardozza S."/>
            <person name="Fraser L."/>
            <person name="Peng Y."/>
            <person name="Gunaseelan K."/>
            <person name="Simpson R."/>
            <person name="Tahir J."/>
            <person name="Deroles S.C."/>
            <person name="Templeton K."/>
            <person name="Luo Z."/>
            <person name="Davy M."/>
            <person name="Cheng C."/>
            <person name="McNeilage M."/>
            <person name="Scaglione D."/>
            <person name="Liu Y."/>
            <person name="Zhang Q."/>
            <person name="Datson P."/>
            <person name="De Silva N."/>
            <person name="Gardiner S.E."/>
            <person name="Bassett H."/>
            <person name="Chagne D."/>
            <person name="McCallum J."/>
            <person name="Dzierzon H."/>
            <person name="Deng C."/>
            <person name="Wang Y.Y."/>
            <person name="Barron L."/>
            <person name="Manako K."/>
            <person name="Bowen J."/>
            <person name="Foster T.M."/>
            <person name="Erridge Z.A."/>
            <person name="Tiffin H."/>
            <person name="Waite C.N."/>
            <person name="Davies K.M."/>
            <person name="Grierson E.P."/>
            <person name="Laing W.A."/>
            <person name="Kirk R."/>
            <person name="Chen X."/>
            <person name="Wood M."/>
            <person name="Montefiori M."/>
            <person name="Brummell D.A."/>
            <person name="Schwinn K.E."/>
            <person name="Catanach A."/>
            <person name="Fullerton C."/>
            <person name="Li D."/>
            <person name="Meiyalaghan S."/>
            <person name="Nieuwenhuizen N."/>
            <person name="Read N."/>
            <person name="Prakash R."/>
            <person name="Hunter D."/>
            <person name="Zhang H."/>
            <person name="McKenzie M."/>
            <person name="Knabel M."/>
            <person name="Harris A."/>
            <person name="Allan A.C."/>
            <person name="Gleave A."/>
            <person name="Chen A."/>
            <person name="Janssen B.J."/>
            <person name="Plunkett B."/>
            <person name="Ampomah-Dwamena C."/>
            <person name="Voogd C."/>
            <person name="Leif D."/>
            <person name="Lafferty D."/>
            <person name="Souleyre E.J.F."/>
            <person name="Varkonyi-Gasic E."/>
            <person name="Gambi F."/>
            <person name="Hanley J."/>
            <person name="Yao J.L."/>
            <person name="Cheung J."/>
            <person name="David K.M."/>
            <person name="Warren B."/>
            <person name="Marsh K."/>
            <person name="Snowden K.C."/>
            <person name="Lin-Wang K."/>
            <person name="Brian L."/>
            <person name="Martinez-Sanchez M."/>
            <person name="Wang M."/>
            <person name="Ileperuma N."/>
            <person name="Macnee N."/>
            <person name="Campin R."/>
            <person name="McAtee P."/>
            <person name="Drummond R.S.M."/>
            <person name="Espley R.V."/>
            <person name="Ireland H.S."/>
            <person name="Wu R."/>
            <person name="Atkinson R.G."/>
            <person name="Karunairetnam S."/>
            <person name="Bulley S."/>
            <person name="Chunkath S."/>
            <person name="Hanley Z."/>
            <person name="Storey R."/>
            <person name="Thrimawithana A.H."/>
            <person name="Thomson S."/>
            <person name="David C."/>
            <person name="Testolin R."/>
            <person name="Huang H."/>
            <person name="Hellens R.P."/>
            <person name="Schaffer R.J."/>
        </authorList>
    </citation>
    <scope>NUCLEOTIDE SEQUENCE [LARGE SCALE GENOMIC DNA]</scope>
    <source>
        <strain evidence="4">cv. Red5</strain>
    </source>
</reference>
<gene>
    <name evidence="3" type="ORF">CEY00_Acc06060</name>
</gene>
<dbReference type="AlphaFoldDB" id="A0A2R6RL68"/>
<dbReference type="InterPro" id="IPR029058">
    <property type="entry name" value="AB_hydrolase_fold"/>
</dbReference>
<evidence type="ECO:0000256" key="1">
    <source>
        <dbReference type="ARBA" id="ARBA00022801"/>
    </source>
</evidence>
<dbReference type="Gramene" id="PSS30774">
    <property type="protein sequence ID" value="PSS30774"/>
    <property type="gene ID" value="CEY00_Acc06060"/>
</dbReference>
<dbReference type="InParanoid" id="A0A2R6RL68"/>
<keyword evidence="1" id="KW-0378">Hydrolase</keyword>
<feature type="domain" description="AB hydrolase-1" evidence="2">
    <location>
        <begin position="10"/>
        <end position="253"/>
    </location>
</feature>
<name>A0A2R6RL68_ACTCC</name>
<dbReference type="PANTHER" id="PTHR10992">
    <property type="entry name" value="METHYLESTERASE FAMILY MEMBER"/>
    <property type="match status" value="1"/>
</dbReference>
<dbReference type="STRING" id="1590841.A0A2R6RL68"/>
<evidence type="ECO:0000313" key="3">
    <source>
        <dbReference type="EMBL" id="PSS30774.1"/>
    </source>
</evidence>
<dbReference type="GO" id="GO:0080032">
    <property type="term" value="F:methyl jasmonate esterase activity"/>
    <property type="evidence" value="ECO:0007669"/>
    <property type="project" value="TreeGrafter"/>
</dbReference>
<dbReference type="InterPro" id="IPR045889">
    <property type="entry name" value="MES/HNL"/>
</dbReference>
<organism evidence="3 4">
    <name type="scientific">Actinidia chinensis var. chinensis</name>
    <name type="common">Chinese soft-hair kiwi</name>
    <dbReference type="NCBI Taxonomy" id="1590841"/>
    <lineage>
        <taxon>Eukaryota</taxon>
        <taxon>Viridiplantae</taxon>
        <taxon>Streptophyta</taxon>
        <taxon>Embryophyta</taxon>
        <taxon>Tracheophyta</taxon>
        <taxon>Spermatophyta</taxon>
        <taxon>Magnoliopsida</taxon>
        <taxon>eudicotyledons</taxon>
        <taxon>Gunneridae</taxon>
        <taxon>Pentapetalae</taxon>
        <taxon>asterids</taxon>
        <taxon>Ericales</taxon>
        <taxon>Actinidiaceae</taxon>
        <taxon>Actinidia</taxon>
    </lineage>
</organism>
<dbReference type="Pfam" id="PF12697">
    <property type="entry name" value="Abhydrolase_6"/>
    <property type="match status" value="1"/>
</dbReference>
<comment type="caution">
    <text evidence="3">The sequence shown here is derived from an EMBL/GenBank/DDBJ whole genome shotgun (WGS) entry which is preliminary data.</text>
</comment>
<dbReference type="PANTHER" id="PTHR10992:SF1083">
    <property type="entry name" value="METHYLESTERASE 1"/>
    <property type="match status" value="1"/>
</dbReference>
<dbReference type="FunCoup" id="A0A2R6RL68">
    <property type="interactions" value="292"/>
</dbReference>
<dbReference type="EMBL" id="NKQK01000005">
    <property type="protein sequence ID" value="PSS30774.1"/>
    <property type="molecule type" value="Genomic_DNA"/>
</dbReference>
<keyword evidence="4" id="KW-1185">Reference proteome</keyword>
<dbReference type="SUPFAM" id="SSF53474">
    <property type="entry name" value="alpha/beta-Hydrolases"/>
    <property type="match status" value="1"/>
</dbReference>
<dbReference type="OMA" id="FMEDPAM"/>
<dbReference type="Gene3D" id="3.40.50.1820">
    <property type="entry name" value="alpha/beta hydrolase"/>
    <property type="match status" value="1"/>
</dbReference>
<dbReference type="GO" id="GO:0009694">
    <property type="term" value="P:jasmonic acid metabolic process"/>
    <property type="evidence" value="ECO:0007669"/>
    <property type="project" value="TreeGrafter"/>
</dbReference>
<protein>
    <submittedName>
        <fullName evidence="3">Salicylic acid-binding protein like</fullName>
    </submittedName>
</protein>
<evidence type="ECO:0000259" key="2">
    <source>
        <dbReference type="Pfam" id="PF12697"/>
    </source>
</evidence>
<dbReference type="GO" id="GO:0009696">
    <property type="term" value="P:salicylic acid metabolic process"/>
    <property type="evidence" value="ECO:0007669"/>
    <property type="project" value="TreeGrafter"/>
</dbReference>
<dbReference type="GO" id="GO:0080030">
    <property type="term" value="F:methyl indole-3-acetate esterase activity"/>
    <property type="evidence" value="ECO:0007669"/>
    <property type="project" value="TreeGrafter"/>
</dbReference>
<dbReference type="InterPro" id="IPR000073">
    <property type="entry name" value="AB_hydrolase_1"/>
</dbReference>
<sequence>MEATKKQNHFVLVHGACHGAWTWYKLKPLLEAAGHRVTALDLAASGVNPKKIHDLRTLRDYSEPLMETMASLGPGEKVVLVGHSLGGMNLALAMDKYPEKISVAVYVTAFMPDIVHKRSYILEEFVKRTPDELWRDTLFERIGTAEKPLTSMLFGPEFMESNLYQLCPIQDLTLATTLMRPSSLFIEDLAKGNKFSDEGYGSVARAYVVCKDDNAITEEFQRWMIQNSPGVKEVVEINGADHMSMLSTPQQLCQTLIEIASNHV</sequence>